<evidence type="ECO:0000259" key="4">
    <source>
        <dbReference type="Pfam" id="PF16321"/>
    </source>
</evidence>
<dbReference type="CDD" id="cd00552">
    <property type="entry name" value="RaiA"/>
    <property type="match status" value="1"/>
</dbReference>
<dbReference type="Pfam" id="PF02482">
    <property type="entry name" value="Ribosomal_S30AE"/>
    <property type="match status" value="1"/>
</dbReference>
<evidence type="ECO:0000256" key="2">
    <source>
        <dbReference type="ARBA" id="ARBA00022845"/>
    </source>
</evidence>
<dbReference type="InterPro" id="IPR038416">
    <property type="entry name" value="Ribosom_S30AE_C_sf"/>
</dbReference>
<evidence type="ECO:0000313" key="6">
    <source>
        <dbReference type="Proteomes" id="UP000542742"/>
    </source>
</evidence>
<dbReference type="Proteomes" id="UP000542742">
    <property type="component" value="Unassembled WGS sequence"/>
</dbReference>
<protein>
    <recommendedName>
        <fullName evidence="3">Ribosome hibernation promoting factor</fullName>
        <shortName evidence="3">HPF</shortName>
    </recommendedName>
</protein>
<dbReference type="Gene3D" id="3.30.505.50">
    <property type="entry name" value="Sigma 54 modulation/S30EA ribosomal protein, C-terminal domain"/>
    <property type="match status" value="1"/>
</dbReference>
<dbReference type="AlphaFoldDB" id="A0A7W7CUX2"/>
<feature type="domain" description="Sigma 54 modulation/S30EA ribosomal protein C-terminal" evidence="4">
    <location>
        <begin position="187"/>
        <end position="241"/>
    </location>
</feature>
<proteinExistence type="inferred from homology"/>
<dbReference type="Gene3D" id="3.30.160.100">
    <property type="entry name" value="Ribosome hibernation promotion factor-like"/>
    <property type="match status" value="1"/>
</dbReference>
<dbReference type="HAMAP" id="MF_00839">
    <property type="entry name" value="HPF"/>
    <property type="match status" value="1"/>
</dbReference>
<dbReference type="GO" id="GO:0022627">
    <property type="term" value="C:cytosolic small ribosomal subunit"/>
    <property type="evidence" value="ECO:0007669"/>
    <property type="project" value="TreeGrafter"/>
</dbReference>
<keyword evidence="6" id="KW-1185">Reference proteome</keyword>
<evidence type="ECO:0000256" key="1">
    <source>
        <dbReference type="ARBA" id="ARBA00022490"/>
    </source>
</evidence>
<name>A0A7W7CUX2_9ACTN</name>
<dbReference type="Pfam" id="PF16321">
    <property type="entry name" value="Ribosom_S30AE_C"/>
    <property type="match status" value="1"/>
</dbReference>
<dbReference type="PANTHER" id="PTHR33231">
    <property type="entry name" value="30S RIBOSOMAL PROTEIN"/>
    <property type="match status" value="1"/>
</dbReference>
<comment type="function">
    <text evidence="3">Required for dimerization of active 70S ribosomes into 100S ribosomes in stationary phase; 100S ribosomes are translationally inactive and sometimes present during exponential growth.</text>
</comment>
<dbReference type="PANTHER" id="PTHR33231:SF1">
    <property type="entry name" value="30S RIBOSOMAL PROTEIN"/>
    <property type="match status" value="1"/>
</dbReference>
<dbReference type="NCBIfam" id="TIGR00741">
    <property type="entry name" value="yfiA"/>
    <property type="match status" value="1"/>
</dbReference>
<keyword evidence="1 3" id="KW-0963">Cytoplasm</keyword>
<comment type="similarity">
    <text evidence="3">Belongs to the HPF/YfiA ribosome-associated protein family. Long HPF subfamily.</text>
</comment>
<dbReference type="EMBL" id="JACHMF010000001">
    <property type="protein sequence ID" value="MBB4695114.1"/>
    <property type="molecule type" value="Genomic_DNA"/>
</dbReference>
<organism evidence="5 6">
    <name type="scientific">Paractinoplanes abujensis</name>
    <dbReference type="NCBI Taxonomy" id="882441"/>
    <lineage>
        <taxon>Bacteria</taxon>
        <taxon>Bacillati</taxon>
        <taxon>Actinomycetota</taxon>
        <taxon>Actinomycetes</taxon>
        <taxon>Micromonosporales</taxon>
        <taxon>Micromonosporaceae</taxon>
        <taxon>Paractinoplanes</taxon>
    </lineage>
</organism>
<dbReference type="InterPro" id="IPR034694">
    <property type="entry name" value="HPF_long/plastid"/>
</dbReference>
<dbReference type="SUPFAM" id="SSF69754">
    <property type="entry name" value="Ribosome binding protein Y (YfiA homologue)"/>
    <property type="match status" value="1"/>
</dbReference>
<comment type="caution">
    <text evidence="5">The sequence shown here is derived from an EMBL/GenBank/DDBJ whole genome shotgun (WGS) entry which is preliminary data.</text>
</comment>
<dbReference type="InterPro" id="IPR003489">
    <property type="entry name" value="RHF/RaiA"/>
</dbReference>
<sequence length="248" mass="27823">MSDQGIVPAYRQPALNASQFGAPAAPFAGASAEQKRWGRSRVDIVVKGRNVEVPDHYREHVAEKLSKVERYDQKLIRADVELFHERNPRQSDTCQRVEITVMTRGPVIRAEACAKDFYAALDLAITKLDGRLRRSADRRRVHRGRHTPRSVAAATAGLPTDLSLAAQAAEETSSVATALAEHDEDQPWRIVREKEHPADPMTVDDALFQMELVGHDFYLFLDKDSGRPSVVYRRRGYDYGILSLETTG</sequence>
<keyword evidence="2 3" id="KW-0810">Translation regulation</keyword>
<evidence type="ECO:0000313" key="5">
    <source>
        <dbReference type="EMBL" id="MBB4695114.1"/>
    </source>
</evidence>
<dbReference type="InterPro" id="IPR036567">
    <property type="entry name" value="RHF-like"/>
</dbReference>
<comment type="subcellular location">
    <subcellularLocation>
        <location evidence="3">Cytoplasm</location>
    </subcellularLocation>
</comment>
<comment type="subunit">
    <text evidence="3">Interacts with 100S ribosomes.</text>
</comment>
<evidence type="ECO:0000256" key="3">
    <source>
        <dbReference type="HAMAP-Rule" id="MF_00839"/>
    </source>
</evidence>
<accession>A0A7W7CUX2</accession>
<dbReference type="InterPro" id="IPR050574">
    <property type="entry name" value="HPF/YfiA_ribosome-assoc"/>
</dbReference>
<dbReference type="InterPro" id="IPR032528">
    <property type="entry name" value="Ribosom_S30AE_C"/>
</dbReference>
<dbReference type="GO" id="GO:0045900">
    <property type="term" value="P:negative regulation of translational elongation"/>
    <property type="evidence" value="ECO:0007669"/>
    <property type="project" value="TreeGrafter"/>
</dbReference>
<reference evidence="5 6" key="1">
    <citation type="submission" date="2020-08" db="EMBL/GenBank/DDBJ databases">
        <title>Sequencing the genomes of 1000 actinobacteria strains.</title>
        <authorList>
            <person name="Klenk H.-P."/>
        </authorList>
    </citation>
    <scope>NUCLEOTIDE SEQUENCE [LARGE SCALE GENOMIC DNA]</scope>
    <source>
        <strain evidence="5 6">DSM 45518</strain>
    </source>
</reference>
<gene>
    <name evidence="3" type="primary">hpf</name>
    <name evidence="5" type="ORF">BKA14_005262</name>
</gene>
<dbReference type="GO" id="GO:0043024">
    <property type="term" value="F:ribosomal small subunit binding"/>
    <property type="evidence" value="ECO:0007669"/>
    <property type="project" value="TreeGrafter"/>
</dbReference>
<dbReference type="FunFam" id="3.30.505.50:FF:000002">
    <property type="entry name" value="Ribosome hibernation promoting factor"/>
    <property type="match status" value="1"/>
</dbReference>